<gene>
    <name evidence="2" type="ORF">DILT_LOCUS3487</name>
</gene>
<evidence type="ECO:0000313" key="3">
    <source>
        <dbReference type="Proteomes" id="UP000281553"/>
    </source>
</evidence>
<keyword evidence="3" id="KW-1185">Reference proteome</keyword>
<name>A0A3P6TES4_DIBLA</name>
<proteinExistence type="predicted"/>
<feature type="compositionally biased region" description="Polar residues" evidence="1">
    <location>
        <begin position="181"/>
        <end position="191"/>
    </location>
</feature>
<accession>A0A3P6TES4</accession>
<sequence length="231" mass="25703">MWITRDSNAGPLVIESNTLPLHYGFAALSVKIGNRMNGRALTDEIAKHALIQYSHVFEIEAVPWLALVAAHASMPGHGFDFEHVRILDESDDRISRLLQEAWHLHTASVNSHIDLPDAHLALREQCQGSRSLAAEQAMGTQESETSGKYITGPRDRLRAFYSITWASQIFDYSEYDEVEPTRTSETGTASSGLPAVIRQSNPVPEVATPDIRTRDREEYDSIAGESMIFGH</sequence>
<reference evidence="2 3" key="1">
    <citation type="submission" date="2018-11" db="EMBL/GenBank/DDBJ databases">
        <authorList>
            <consortium name="Pathogen Informatics"/>
        </authorList>
    </citation>
    <scope>NUCLEOTIDE SEQUENCE [LARGE SCALE GENOMIC DNA]</scope>
</reference>
<feature type="region of interest" description="Disordered" evidence="1">
    <location>
        <begin position="181"/>
        <end position="214"/>
    </location>
</feature>
<evidence type="ECO:0000313" key="2">
    <source>
        <dbReference type="EMBL" id="VDK83617.1"/>
    </source>
</evidence>
<dbReference type="Proteomes" id="UP000281553">
    <property type="component" value="Unassembled WGS sequence"/>
</dbReference>
<organism evidence="2 3">
    <name type="scientific">Dibothriocephalus latus</name>
    <name type="common">Fish tapeworm</name>
    <name type="synonym">Diphyllobothrium latum</name>
    <dbReference type="NCBI Taxonomy" id="60516"/>
    <lineage>
        <taxon>Eukaryota</taxon>
        <taxon>Metazoa</taxon>
        <taxon>Spiralia</taxon>
        <taxon>Lophotrochozoa</taxon>
        <taxon>Platyhelminthes</taxon>
        <taxon>Cestoda</taxon>
        <taxon>Eucestoda</taxon>
        <taxon>Diphyllobothriidea</taxon>
        <taxon>Diphyllobothriidae</taxon>
        <taxon>Dibothriocephalus</taxon>
    </lineage>
</organism>
<evidence type="ECO:0000256" key="1">
    <source>
        <dbReference type="SAM" id="MobiDB-lite"/>
    </source>
</evidence>
<dbReference type="EMBL" id="UYRU01043742">
    <property type="protein sequence ID" value="VDK83617.1"/>
    <property type="molecule type" value="Genomic_DNA"/>
</dbReference>
<protein>
    <submittedName>
        <fullName evidence="2">Uncharacterized protein</fullName>
    </submittedName>
</protein>
<dbReference type="AlphaFoldDB" id="A0A3P6TES4"/>